<evidence type="ECO:0000313" key="18">
    <source>
        <dbReference type="EMBL" id="SEF17565.1"/>
    </source>
</evidence>
<proteinExistence type="predicted"/>
<dbReference type="SUPFAM" id="SSF55890">
    <property type="entry name" value="Sporulation response regulatory protein Spo0B"/>
    <property type="match status" value="1"/>
</dbReference>
<dbReference type="PANTHER" id="PTHR42878">
    <property type="entry name" value="TWO-COMPONENT HISTIDINE KINASE"/>
    <property type="match status" value="1"/>
</dbReference>
<dbReference type="PROSITE" id="PS50112">
    <property type="entry name" value="PAS"/>
    <property type="match status" value="1"/>
</dbReference>
<gene>
    <name evidence="18" type="ORF">SAMN04488561_5934</name>
</gene>
<dbReference type="Proteomes" id="UP000181980">
    <property type="component" value="Unassembled WGS sequence"/>
</dbReference>
<feature type="transmembrane region" description="Helical" evidence="15">
    <location>
        <begin position="178"/>
        <end position="200"/>
    </location>
</feature>
<evidence type="ECO:0000256" key="7">
    <source>
        <dbReference type="ARBA" id="ARBA00022692"/>
    </source>
</evidence>
<keyword evidence="5" id="KW-0597">Phosphoprotein</keyword>
<dbReference type="OrthoDB" id="9792686at2"/>
<dbReference type="InterPro" id="IPR035965">
    <property type="entry name" value="PAS-like_dom_sf"/>
</dbReference>
<dbReference type="PROSITE" id="PS50109">
    <property type="entry name" value="HIS_KIN"/>
    <property type="match status" value="1"/>
</dbReference>
<keyword evidence="4" id="KW-1003">Cell membrane</keyword>
<reference evidence="19" key="1">
    <citation type="submission" date="2016-10" db="EMBL/GenBank/DDBJ databases">
        <authorList>
            <person name="Varghese N."/>
            <person name="Submissions S."/>
        </authorList>
    </citation>
    <scope>NUCLEOTIDE SEQUENCE [LARGE SCALE GENOMIC DNA]</scope>
    <source>
        <strain evidence="19">DSM 45237</strain>
    </source>
</reference>
<dbReference type="InterPro" id="IPR050351">
    <property type="entry name" value="BphY/WalK/GraS-like"/>
</dbReference>
<protein>
    <recommendedName>
        <fullName evidence="14">Sensor-like histidine kinase SenX3</fullName>
        <ecNumber evidence="3">2.7.13.3</ecNumber>
    </recommendedName>
</protein>
<evidence type="ECO:0000256" key="12">
    <source>
        <dbReference type="ARBA" id="ARBA00023012"/>
    </source>
</evidence>
<dbReference type="GO" id="GO:0006355">
    <property type="term" value="P:regulation of DNA-templated transcription"/>
    <property type="evidence" value="ECO:0007669"/>
    <property type="project" value="InterPro"/>
</dbReference>
<dbReference type="InterPro" id="IPR003594">
    <property type="entry name" value="HATPase_dom"/>
</dbReference>
<dbReference type="InterPro" id="IPR005467">
    <property type="entry name" value="His_kinase_dom"/>
</dbReference>
<evidence type="ECO:0000256" key="5">
    <source>
        <dbReference type="ARBA" id="ARBA00022553"/>
    </source>
</evidence>
<dbReference type="InterPro" id="IPR016120">
    <property type="entry name" value="Sig_transdc_His_kin_SpoOB"/>
</dbReference>
<dbReference type="EMBL" id="FNUC01000004">
    <property type="protein sequence ID" value="SEF17565.1"/>
    <property type="molecule type" value="Genomic_DNA"/>
</dbReference>
<keyword evidence="7 15" id="KW-0812">Transmembrane</keyword>
<dbReference type="PRINTS" id="PR00344">
    <property type="entry name" value="BCTRLSENSOR"/>
</dbReference>
<dbReference type="Gene3D" id="3.30.565.10">
    <property type="entry name" value="Histidine kinase-like ATPase, C-terminal domain"/>
    <property type="match status" value="1"/>
</dbReference>
<dbReference type="InterPro" id="IPR036890">
    <property type="entry name" value="HATPase_C_sf"/>
</dbReference>
<keyword evidence="19" id="KW-1185">Reference proteome</keyword>
<dbReference type="SMART" id="SM00387">
    <property type="entry name" value="HATPase_c"/>
    <property type="match status" value="1"/>
</dbReference>
<dbReference type="GO" id="GO:0000156">
    <property type="term" value="F:phosphorelay response regulator activity"/>
    <property type="evidence" value="ECO:0007669"/>
    <property type="project" value="TreeGrafter"/>
</dbReference>
<evidence type="ECO:0000256" key="8">
    <source>
        <dbReference type="ARBA" id="ARBA00022741"/>
    </source>
</evidence>
<dbReference type="STRING" id="561176.SAMN04488561_5934"/>
<dbReference type="GO" id="GO:0000155">
    <property type="term" value="F:phosphorelay sensor kinase activity"/>
    <property type="evidence" value="ECO:0007669"/>
    <property type="project" value="InterPro"/>
</dbReference>
<feature type="domain" description="Histidine kinase" evidence="16">
    <location>
        <begin position="350"/>
        <end position="538"/>
    </location>
</feature>
<dbReference type="GO" id="GO:0005524">
    <property type="term" value="F:ATP binding"/>
    <property type="evidence" value="ECO:0007669"/>
    <property type="project" value="UniProtKB-KW"/>
</dbReference>
<keyword evidence="10" id="KW-0067">ATP-binding</keyword>
<dbReference type="PANTHER" id="PTHR42878:SF7">
    <property type="entry name" value="SENSOR HISTIDINE KINASE GLRK"/>
    <property type="match status" value="1"/>
</dbReference>
<keyword evidence="11 15" id="KW-1133">Transmembrane helix</keyword>
<dbReference type="EC" id="2.7.13.3" evidence="3"/>
<keyword evidence="12" id="KW-0902">Two-component regulatory system</keyword>
<keyword evidence="8" id="KW-0547">Nucleotide-binding</keyword>
<organism evidence="18 19">
    <name type="scientific">Jiangella alba</name>
    <dbReference type="NCBI Taxonomy" id="561176"/>
    <lineage>
        <taxon>Bacteria</taxon>
        <taxon>Bacillati</taxon>
        <taxon>Actinomycetota</taxon>
        <taxon>Actinomycetes</taxon>
        <taxon>Jiangellales</taxon>
        <taxon>Jiangellaceae</taxon>
        <taxon>Jiangella</taxon>
    </lineage>
</organism>
<evidence type="ECO:0000256" key="2">
    <source>
        <dbReference type="ARBA" id="ARBA00004651"/>
    </source>
</evidence>
<dbReference type="InterPro" id="IPR029151">
    <property type="entry name" value="Sensor-like_sf"/>
</dbReference>
<dbReference type="Pfam" id="PF17203">
    <property type="entry name" value="sCache_3_2"/>
    <property type="match status" value="1"/>
</dbReference>
<evidence type="ECO:0000256" key="11">
    <source>
        <dbReference type="ARBA" id="ARBA00022989"/>
    </source>
</evidence>
<evidence type="ECO:0000256" key="4">
    <source>
        <dbReference type="ARBA" id="ARBA00022475"/>
    </source>
</evidence>
<dbReference type="AlphaFoldDB" id="A0A1H5PV09"/>
<comment type="catalytic activity">
    <reaction evidence="1">
        <text>ATP + protein L-histidine = ADP + protein N-phospho-L-histidine.</text>
        <dbReference type="EC" id="2.7.13.3"/>
    </reaction>
</comment>
<keyword evidence="6" id="KW-0808">Transferase</keyword>
<dbReference type="SUPFAM" id="SSF103190">
    <property type="entry name" value="Sensory domain-like"/>
    <property type="match status" value="1"/>
</dbReference>
<evidence type="ECO:0000256" key="15">
    <source>
        <dbReference type="SAM" id="Phobius"/>
    </source>
</evidence>
<dbReference type="SUPFAM" id="SSF55785">
    <property type="entry name" value="PYP-like sensor domain (PAS domain)"/>
    <property type="match status" value="1"/>
</dbReference>
<dbReference type="InterPro" id="IPR000014">
    <property type="entry name" value="PAS"/>
</dbReference>
<evidence type="ECO:0000259" key="17">
    <source>
        <dbReference type="PROSITE" id="PS50112"/>
    </source>
</evidence>
<dbReference type="GO" id="GO:0030295">
    <property type="term" value="F:protein kinase activator activity"/>
    <property type="evidence" value="ECO:0007669"/>
    <property type="project" value="TreeGrafter"/>
</dbReference>
<comment type="subcellular location">
    <subcellularLocation>
        <location evidence="2">Cell membrane</location>
        <topology evidence="2">Multi-pass membrane protein</topology>
    </subcellularLocation>
</comment>
<evidence type="ECO:0000256" key="13">
    <source>
        <dbReference type="ARBA" id="ARBA00023136"/>
    </source>
</evidence>
<dbReference type="Pfam" id="PF00989">
    <property type="entry name" value="PAS"/>
    <property type="match status" value="1"/>
</dbReference>
<dbReference type="InterPro" id="IPR033463">
    <property type="entry name" value="sCache_3"/>
</dbReference>
<evidence type="ECO:0000256" key="9">
    <source>
        <dbReference type="ARBA" id="ARBA00022777"/>
    </source>
</evidence>
<accession>A0A1H5PV09</accession>
<evidence type="ECO:0000256" key="1">
    <source>
        <dbReference type="ARBA" id="ARBA00000085"/>
    </source>
</evidence>
<dbReference type="GO" id="GO:0007234">
    <property type="term" value="P:osmosensory signaling via phosphorelay pathway"/>
    <property type="evidence" value="ECO:0007669"/>
    <property type="project" value="TreeGrafter"/>
</dbReference>
<dbReference type="Gene3D" id="3.30.450.20">
    <property type="entry name" value="PAS domain"/>
    <property type="match status" value="2"/>
</dbReference>
<dbReference type="InterPro" id="IPR013767">
    <property type="entry name" value="PAS_fold"/>
</dbReference>
<dbReference type="Pfam" id="PF02518">
    <property type="entry name" value="HATPase_c"/>
    <property type="match status" value="1"/>
</dbReference>
<evidence type="ECO:0000256" key="3">
    <source>
        <dbReference type="ARBA" id="ARBA00012438"/>
    </source>
</evidence>
<name>A0A1H5PV09_9ACTN</name>
<sequence>MMGSLTRPWRRWSLVRSTVVIQLTVVLGIVAAVAAMVVVNAQRETREAAGDRSLSVARAIATAPSVISAFGSDDPSAHLQPYAEQVRAGADVDFITIMSPDRVRYTHPDPAQIGGTFLGNVGDAPSGGTLRETFSGTLGPSVRAVVPVRSGPDGGAVVGLVAVGVTIENVGERVAEQVPWIVLTALAAALLGVAGSVVIGRRLHRVTGGMGPAEVTRTLAYYASVLHAIREGLLILDEHGRVVLANDEAIRLLGLPRPLPPDLTLDDVDLSPGVVHALTGEGSTVDELVLTDERVIVVSRMPARTDDSAAGRGRSGAVVTMRDHTELERLARELDSATSFSDALRAHAHESANRLHAVVSLLELGRSDAALELATTELATTQALADRVVAAIDEPVLAALLLGKIAQADERGVALTIEAAGSAQEAGVAARDLVTVVGNLVDNAVDAASAGPSPRWVHVALDATEGLVVEVGDSGAGVDSADRDRVFDRGWSTKDGAGAHQGLGLALVAQVVRRLDGEIELAGDDGATLFRVTLPAAAVAEPA</sequence>
<evidence type="ECO:0000256" key="14">
    <source>
        <dbReference type="ARBA" id="ARBA00039401"/>
    </source>
</evidence>
<keyword evidence="13 15" id="KW-0472">Membrane</keyword>
<evidence type="ECO:0000313" key="19">
    <source>
        <dbReference type="Proteomes" id="UP000181980"/>
    </source>
</evidence>
<keyword evidence="9 18" id="KW-0418">Kinase</keyword>
<dbReference type="GO" id="GO:0005886">
    <property type="term" value="C:plasma membrane"/>
    <property type="evidence" value="ECO:0007669"/>
    <property type="project" value="UniProtKB-SubCell"/>
</dbReference>
<feature type="domain" description="PAS" evidence="17">
    <location>
        <begin position="218"/>
        <end position="257"/>
    </location>
</feature>
<dbReference type="SUPFAM" id="SSF55874">
    <property type="entry name" value="ATPase domain of HSP90 chaperone/DNA topoisomerase II/histidine kinase"/>
    <property type="match status" value="1"/>
</dbReference>
<evidence type="ECO:0000259" key="16">
    <source>
        <dbReference type="PROSITE" id="PS50109"/>
    </source>
</evidence>
<evidence type="ECO:0000256" key="10">
    <source>
        <dbReference type="ARBA" id="ARBA00022840"/>
    </source>
</evidence>
<evidence type="ECO:0000256" key="6">
    <source>
        <dbReference type="ARBA" id="ARBA00022679"/>
    </source>
</evidence>
<dbReference type="InterPro" id="IPR004358">
    <property type="entry name" value="Sig_transdc_His_kin-like_C"/>
</dbReference>